<evidence type="ECO:0000313" key="2">
    <source>
        <dbReference type="EMBL" id="KAF7369701.1"/>
    </source>
</evidence>
<comment type="caution">
    <text evidence="2">The sequence shown here is derived from an EMBL/GenBank/DDBJ whole genome shotgun (WGS) entry which is preliminary data.</text>
</comment>
<dbReference type="Pfam" id="PF17784">
    <property type="entry name" value="Sulfotransfer_4"/>
    <property type="match status" value="1"/>
</dbReference>
<accession>A0A8H7DFN2</accession>
<dbReference type="Proteomes" id="UP000620124">
    <property type="component" value="Unassembled WGS sequence"/>
</dbReference>
<dbReference type="PANTHER" id="PTHR36978">
    <property type="entry name" value="P-LOOP CONTAINING NUCLEOTIDE TRIPHOSPHATE HYDROLASE"/>
    <property type="match status" value="1"/>
</dbReference>
<keyword evidence="1" id="KW-0472">Membrane</keyword>
<keyword evidence="3" id="KW-1185">Reference proteome</keyword>
<dbReference type="OrthoDB" id="3348095at2759"/>
<gene>
    <name evidence="2" type="ORF">MVEN_00301600</name>
</gene>
<sequence>MSTDEERETRSTRAVPMEVLVLGFCRTGTASMRAALAELGYGNTHHIGRVMANPREVDAWNAAIDAKFHKKGTPYGREEWDGLLGDFRAVADVPGILFAAELIQAYPRAKVILTTRDPDRWWTSFRDTLLVMLDLNQTRLARWLDPHGLGKFVPFARRTLEIHLGPLDSISEGDAKRRYLEYYREIRAFVPKERMLEHEMGEGWGRLCAFLGKDVPRVPFPHKNDSTMILDGSHRQIRRIYKRAAVRILAPIVLLTAVGLAIYARGV</sequence>
<dbReference type="SUPFAM" id="SSF52540">
    <property type="entry name" value="P-loop containing nucleoside triphosphate hydrolases"/>
    <property type="match status" value="1"/>
</dbReference>
<feature type="transmembrane region" description="Helical" evidence="1">
    <location>
        <begin position="244"/>
        <end position="264"/>
    </location>
</feature>
<dbReference type="EMBL" id="JACAZI010000002">
    <property type="protein sequence ID" value="KAF7369701.1"/>
    <property type="molecule type" value="Genomic_DNA"/>
</dbReference>
<protein>
    <recommendedName>
        <fullName evidence="4">NAD dependent epimerase/dehydratase</fullName>
    </recommendedName>
</protein>
<keyword evidence="1" id="KW-1133">Transmembrane helix</keyword>
<dbReference type="InterPro" id="IPR027417">
    <property type="entry name" value="P-loop_NTPase"/>
</dbReference>
<name>A0A8H7DFN2_9AGAR</name>
<dbReference type="InterPro" id="IPR040632">
    <property type="entry name" value="Sulfotransfer_4"/>
</dbReference>
<dbReference type="PANTHER" id="PTHR36978:SF4">
    <property type="entry name" value="P-LOOP CONTAINING NUCLEOSIDE TRIPHOSPHATE HYDROLASE PROTEIN"/>
    <property type="match status" value="1"/>
</dbReference>
<evidence type="ECO:0008006" key="4">
    <source>
        <dbReference type="Google" id="ProtNLM"/>
    </source>
</evidence>
<organism evidence="2 3">
    <name type="scientific">Mycena venus</name>
    <dbReference type="NCBI Taxonomy" id="2733690"/>
    <lineage>
        <taxon>Eukaryota</taxon>
        <taxon>Fungi</taxon>
        <taxon>Dikarya</taxon>
        <taxon>Basidiomycota</taxon>
        <taxon>Agaricomycotina</taxon>
        <taxon>Agaricomycetes</taxon>
        <taxon>Agaricomycetidae</taxon>
        <taxon>Agaricales</taxon>
        <taxon>Marasmiineae</taxon>
        <taxon>Mycenaceae</taxon>
        <taxon>Mycena</taxon>
    </lineage>
</organism>
<evidence type="ECO:0000313" key="3">
    <source>
        <dbReference type="Proteomes" id="UP000620124"/>
    </source>
</evidence>
<keyword evidence="1" id="KW-0812">Transmembrane</keyword>
<evidence type="ECO:0000256" key="1">
    <source>
        <dbReference type="SAM" id="Phobius"/>
    </source>
</evidence>
<reference evidence="2" key="1">
    <citation type="submission" date="2020-05" db="EMBL/GenBank/DDBJ databases">
        <title>Mycena genomes resolve the evolution of fungal bioluminescence.</title>
        <authorList>
            <person name="Tsai I.J."/>
        </authorList>
    </citation>
    <scope>NUCLEOTIDE SEQUENCE</scope>
    <source>
        <strain evidence="2">CCC161011</strain>
    </source>
</reference>
<proteinExistence type="predicted"/>
<dbReference type="AlphaFoldDB" id="A0A8H7DFN2"/>
<dbReference type="Gene3D" id="3.40.50.300">
    <property type="entry name" value="P-loop containing nucleotide triphosphate hydrolases"/>
    <property type="match status" value="1"/>
</dbReference>